<dbReference type="Proteomes" id="UP000736787">
    <property type="component" value="Unassembled WGS sequence"/>
</dbReference>
<organism evidence="2 3">
    <name type="scientific">Phytophthora cactorum</name>
    <dbReference type="NCBI Taxonomy" id="29920"/>
    <lineage>
        <taxon>Eukaryota</taxon>
        <taxon>Sar</taxon>
        <taxon>Stramenopiles</taxon>
        <taxon>Oomycota</taxon>
        <taxon>Peronosporomycetes</taxon>
        <taxon>Peronosporales</taxon>
        <taxon>Peronosporaceae</taxon>
        <taxon>Phytophthora</taxon>
    </lineage>
</organism>
<proteinExistence type="predicted"/>
<sequence>MERNTRVRVERQVLVRAEESGKETHVGIYGFYRPAARKATSRATETEKGEGRFQRRRGSCQTKATETIGGGTTDGHRRECV</sequence>
<evidence type="ECO:0000313" key="2">
    <source>
        <dbReference type="EMBL" id="KAG2939371.1"/>
    </source>
</evidence>
<evidence type="ECO:0000256" key="1">
    <source>
        <dbReference type="SAM" id="MobiDB-lite"/>
    </source>
</evidence>
<feature type="region of interest" description="Disordered" evidence="1">
    <location>
        <begin position="36"/>
        <end position="81"/>
    </location>
</feature>
<name>A0A8T1DI15_9STRA</name>
<accession>A0A8T1DI15</accession>
<protein>
    <submittedName>
        <fullName evidence="2">Uncharacterized protein</fullName>
    </submittedName>
</protein>
<gene>
    <name evidence="2" type="ORF">PC117_g10970</name>
</gene>
<dbReference type="AlphaFoldDB" id="A0A8T1DI15"/>
<comment type="caution">
    <text evidence="2">The sequence shown here is derived from an EMBL/GenBank/DDBJ whole genome shotgun (WGS) entry which is preliminary data.</text>
</comment>
<reference evidence="2" key="1">
    <citation type="submission" date="2018-10" db="EMBL/GenBank/DDBJ databases">
        <title>Effector identification in a new, highly contiguous assembly of the strawberry crown rot pathogen Phytophthora cactorum.</title>
        <authorList>
            <person name="Armitage A.D."/>
            <person name="Nellist C.F."/>
            <person name="Bates H."/>
            <person name="Vickerstaff R.J."/>
            <person name="Harrison R.J."/>
        </authorList>
    </citation>
    <scope>NUCLEOTIDE SEQUENCE</scope>
    <source>
        <strain evidence="2">4040</strain>
    </source>
</reference>
<feature type="compositionally biased region" description="Basic and acidic residues" evidence="1">
    <location>
        <begin position="44"/>
        <end position="53"/>
    </location>
</feature>
<dbReference type="EMBL" id="RCMK01000275">
    <property type="protein sequence ID" value="KAG2939371.1"/>
    <property type="molecule type" value="Genomic_DNA"/>
</dbReference>
<evidence type="ECO:0000313" key="3">
    <source>
        <dbReference type="Proteomes" id="UP000736787"/>
    </source>
</evidence>